<accession>A0A975R9B5</accession>
<evidence type="ECO:0008006" key="3">
    <source>
        <dbReference type="Google" id="ProtNLM"/>
    </source>
</evidence>
<dbReference type="EMBL" id="CP073754">
    <property type="protein sequence ID" value="QWF70907.1"/>
    <property type="molecule type" value="Genomic_DNA"/>
</dbReference>
<proteinExistence type="predicted"/>
<name>A0A975R9B5_9GAMM</name>
<evidence type="ECO:0000313" key="1">
    <source>
        <dbReference type="EMBL" id="QWF70907.1"/>
    </source>
</evidence>
<dbReference type="Proteomes" id="UP000676649">
    <property type="component" value="Chromosome"/>
</dbReference>
<sequence length="125" mass="14431">MSKPKYDVIQWLSEVEEHDYPAAESYLSLIYSNDQVADMIHRLKNARIVQYKAKDIFRASQLSLLGVSNSHVEKDRKKIMKGKSLSPLLLVRDQAIGKVVIADGYHRLCAIYQFNEDELIYCKII</sequence>
<dbReference type="RefSeq" id="WP_215582406.1">
    <property type="nucleotide sequence ID" value="NZ_CP073754.1"/>
</dbReference>
<organism evidence="1 2">
    <name type="scientific">Methylomonas paludis</name>
    <dbReference type="NCBI Taxonomy" id="1173101"/>
    <lineage>
        <taxon>Bacteria</taxon>
        <taxon>Pseudomonadati</taxon>
        <taxon>Pseudomonadota</taxon>
        <taxon>Gammaproteobacteria</taxon>
        <taxon>Methylococcales</taxon>
        <taxon>Methylococcaceae</taxon>
        <taxon>Methylomonas</taxon>
    </lineage>
</organism>
<dbReference type="KEGG" id="mpad:KEF85_16630"/>
<reference evidence="1" key="1">
    <citation type="submission" date="2021-04" db="EMBL/GenBank/DDBJ databases">
        <title>Draft genome sequence data of methanotrophic Methylovulum sp. strain S1L and Methylomonas sp. strain S2AM isolated from boreal lake water columns.</title>
        <authorList>
            <person name="Rissanen A.J."/>
            <person name="Mangayil R."/>
            <person name="Svenning M.M."/>
            <person name="Khanongnuch R."/>
        </authorList>
    </citation>
    <scope>NUCLEOTIDE SEQUENCE</scope>
    <source>
        <strain evidence="1">S2AM</strain>
    </source>
</reference>
<protein>
    <recommendedName>
        <fullName evidence="3">ParB/Sulfiredoxin domain-containing protein</fullName>
    </recommendedName>
</protein>
<dbReference type="AlphaFoldDB" id="A0A975R9B5"/>
<keyword evidence="2" id="KW-1185">Reference proteome</keyword>
<gene>
    <name evidence="1" type="ORF">KEF85_16630</name>
</gene>
<evidence type="ECO:0000313" key="2">
    <source>
        <dbReference type="Proteomes" id="UP000676649"/>
    </source>
</evidence>